<organism evidence="1 2">
    <name type="scientific">Pleurodeles waltl</name>
    <name type="common">Iberian ribbed newt</name>
    <dbReference type="NCBI Taxonomy" id="8319"/>
    <lineage>
        <taxon>Eukaryota</taxon>
        <taxon>Metazoa</taxon>
        <taxon>Chordata</taxon>
        <taxon>Craniata</taxon>
        <taxon>Vertebrata</taxon>
        <taxon>Euteleostomi</taxon>
        <taxon>Amphibia</taxon>
        <taxon>Batrachia</taxon>
        <taxon>Caudata</taxon>
        <taxon>Salamandroidea</taxon>
        <taxon>Salamandridae</taxon>
        <taxon>Pleurodelinae</taxon>
        <taxon>Pleurodeles</taxon>
    </lineage>
</organism>
<dbReference type="Proteomes" id="UP001066276">
    <property type="component" value="Chromosome 11"/>
</dbReference>
<dbReference type="EMBL" id="JANPWB010000015">
    <property type="protein sequence ID" value="KAJ1093710.1"/>
    <property type="molecule type" value="Genomic_DNA"/>
</dbReference>
<evidence type="ECO:0000313" key="2">
    <source>
        <dbReference type="Proteomes" id="UP001066276"/>
    </source>
</evidence>
<dbReference type="AlphaFoldDB" id="A0AAV7M158"/>
<proteinExistence type="predicted"/>
<accession>A0AAV7M158</accession>
<protein>
    <submittedName>
        <fullName evidence="1">Uncharacterized protein</fullName>
    </submittedName>
</protein>
<name>A0AAV7M158_PLEWA</name>
<reference evidence="1" key="1">
    <citation type="journal article" date="2022" name="bioRxiv">
        <title>Sequencing and chromosome-scale assembly of the giantPleurodeles waltlgenome.</title>
        <authorList>
            <person name="Brown T."/>
            <person name="Elewa A."/>
            <person name="Iarovenko S."/>
            <person name="Subramanian E."/>
            <person name="Araus A.J."/>
            <person name="Petzold A."/>
            <person name="Susuki M."/>
            <person name="Suzuki K.-i.T."/>
            <person name="Hayashi T."/>
            <person name="Toyoda A."/>
            <person name="Oliveira C."/>
            <person name="Osipova E."/>
            <person name="Leigh N.D."/>
            <person name="Simon A."/>
            <person name="Yun M.H."/>
        </authorList>
    </citation>
    <scope>NUCLEOTIDE SEQUENCE</scope>
    <source>
        <strain evidence="1">20211129_DDA</strain>
        <tissue evidence="1">Liver</tissue>
    </source>
</reference>
<sequence>MAQSRTRENKETLTKQDNLQIEKDSAVFMFFVKVSIYETYAGLVILLPWSSPLLDLSMAGYDDQAEELYYMDDTAGSFDQDLVYALDAVVRHSVNQALAQAIQPIKHHLLG</sequence>
<keyword evidence="2" id="KW-1185">Reference proteome</keyword>
<comment type="caution">
    <text evidence="1">The sequence shown here is derived from an EMBL/GenBank/DDBJ whole genome shotgun (WGS) entry which is preliminary data.</text>
</comment>
<gene>
    <name evidence="1" type="ORF">NDU88_006802</name>
</gene>
<evidence type="ECO:0000313" key="1">
    <source>
        <dbReference type="EMBL" id="KAJ1093710.1"/>
    </source>
</evidence>